<gene>
    <name evidence="9" type="ORF">WICMUC_001753</name>
</gene>
<evidence type="ECO:0000256" key="2">
    <source>
        <dbReference type="ARBA" id="ARBA00004496"/>
    </source>
</evidence>
<evidence type="ECO:0000256" key="5">
    <source>
        <dbReference type="ARBA" id="ARBA00022927"/>
    </source>
</evidence>
<proteinExistence type="predicted"/>
<dbReference type="OrthoDB" id="760868at2759"/>
<keyword evidence="6" id="KW-0539">Nucleus</keyword>
<sequence length="1029" mass="117795">MDVSLLHECLNATLNSNQTIRQQAEVQLRQAEQNIGFLGACLDIIINNDVDPAVKVAAAVFFKNRTIRRWTSYEDDDNETKIQIIDNDEKPIIRERLLDALVKTNSNLRKQLIPVLTTIISNDYPNEWSNLLESALNLLYAQNLDSAYTGLLCFAKITSSFRWSSNENRPALDHIINQYFPTLLQIADSLLNEESKEAAEMTVLLLKTYKYSTYHDLPIPLQTPENVTSWCNFHVNVINKQLPEEIYKLDESDRKFHPWIKAKKWAYANLYRLFSRYASSGLSKKFTYTEFFNNFNENFIPQLLNLYLSQIDQWCSEKLYIGEEPLYHLISTIENAILQKQTWPLIKPHFQVLVSNFIFPLLCPSDDTLERFENDPEDYIHTKLDIFEETNSPDLAAISLLMTLISKKKKTTLESISTFAFTLLNQYKDISNQSLDDAKKLEGALRLIGCLSGNFTNSKSPFYSQMEHFLSSLLFQHLQSPYPFIKARTCEIVAKFSDLEFKDPDNLAILYRGILISFEDDNLPVQLEAALALQSFVKIPQFQEALSSIILPTMQKLLQLSNTIDTEAISGVMQELVEVFSEELQPFGVDLMSNLVEQFLRLAKELNDAANADVDDLENGYDDLTDKQMAALGLLNTMITVLLSFESSVEIVHRLEEIFFPVCEFVLKNNMEDFFREIGELVETSTFLLRSISPIIWKVFEYVVDALINGMAILYLEDFMPCLNNYLVYGVDQLKTNENYTKAFIQLFTSILQSDETDSELVFGGEIAHRLILALGPEQSQPYIESILTYIINAIVNEQHITKSFAINMLDAIIAGLIYHTQTTLATLAKGNYLLPFFNLWFKHIPGLKRVYDLKLSALGLLALLKLSPNDINQLQIDTIVSNFGPNLAIIMQLLPQAIQNLEKRRKGFDDAGDEYGEYNYDEDEGEWEEEDADEDAEIQANSDYLEFLNEEAEKLKNFGHFADDDDDDFDEDITEDPLANTILDGINIFAAFKETVLSVQASEPEKYQVVFGKLNKDQQEILQNVMEL</sequence>
<keyword evidence="7" id="KW-0175">Coiled coil</keyword>
<dbReference type="PROSITE" id="PS50166">
    <property type="entry name" value="IMPORTIN_B_NT"/>
    <property type="match status" value="1"/>
</dbReference>
<dbReference type="GO" id="GO:0006606">
    <property type="term" value="P:protein import into nucleus"/>
    <property type="evidence" value="ECO:0007669"/>
    <property type="project" value="TreeGrafter"/>
</dbReference>
<dbReference type="PANTHER" id="PTHR10997">
    <property type="entry name" value="IMPORTIN-7, 8, 11"/>
    <property type="match status" value="1"/>
</dbReference>
<evidence type="ECO:0000256" key="1">
    <source>
        <dbReference type="ARBA" id="ARBA00004123"/>
    </source>
</evidence>
<keyword evidence="3" id="KW-0813">Transport</keyword>
<dbReference type="PANTHER" id="PTHR10997:SF18">
    <property type="entry name" value="D-IMPORTIN 7_RANBP7"/>
    <property type="match status" value="1"/>
</dbReference>
<dbReference type="Gene3D" id="1.25.10.10">
    <property type="entry name" value="Leucine-rich Repeat Variant"/>
    <property type="match status" value="1"/>
</dbReference>
<dbReference type="InterPro" id="IPR011989">
    <property type="entry name" value="ARM-like"/>
</dbReference>
<dbReference type="SMART" id="SM00913">
    <property type="entry name" value="IBN_N"/>
    <property type="match status" value="1"/>
</dbReference>
<reference evidence="9" key="2">
    <citation type="submission" date="2021-01" db="EMBL/GenBank/DDBJ databases">
        <authorList>
            <person name="Schikora-Tamarit M.A."/>
        </authorList>
    </citation>
    <scope>NUCLEOTIDE SEQUENCE</scope>
    <source>
        <strain evidence="9">CBS6341</strain>
    </source>
</reference>
<dbReference type="GO" id="GO:0005635">
    <property type="term" value="C:nuclear envelope"/>
    <property type="evidence" value="ECO:0007669"/>
    <property type="project" value="TreeGrafter"/>
</dbReference>
<keyword evidence="4" id="KW-0963">Cytoplasm</keyword>
<feature type="coiled-coil region" evidence="7">
    <location>
        <begin position="600"/>
        <end position="627"/>
    </location>
</feature>
<evidence type="ECO:0000313" key="10">
    <source>
        <dbReference type="Proteomes" id="UP000769528"/>
    </source>
</evidence>
<evidence type="ECO:0000256" key="4">
    <source>
        <dbReference type="ARBA" id="ARBA00022490"/>
    </source>
</evidence>
<comment type="caution">
    <text evidence="9">The sequence shown here is derived from an EMBL/GenBank/DDBJ whole genome shotgun (WGS) entry which is preliminary data.</text>
</comment>
<dbReference type="EMBL" id="JAEUBF010000532">
    <property type="protein sequence ID" value="KAH3677266.1"/>
    <property type="molecule type" value="Genomic_DNA"/>
</dbReference>
<reference evidence="9" key="1">
    <citation type="journal article" date="2021" name="Open Biol.">
        <title>Shared evolutionary footprints suggest mitochondrial oxidative damage underlies multiple complex I losses in fungi.</title>
        <authorList>
            <person name="Schikora-Tamarit M.A."/>
            <person name="Marcet-Houben M."/>
            <person name="Nosek J."/>
            <person name="Gabaldon T."/>
        </authorList>
    </citation>
    <scope>NUCLEOTIDE SEQUENCE</scope>
    <source>
        <strain evidence="9">CBS6341</strain>
    </source>
</reference>
<protein>
    <recommendedName>
        <fullName evidence="8">Importin N-terminal domain-containing protein</fullName>
    </recommendedName>
</protein>
<dbReference type="Proteomes" id="UP000769528">
    <property type="component" value="Unassembled WGS sequence"/>
</dbReference>
<keyword evidence="5" id="KW-0653">Protein transport</keyword>
<name>A0A9P8TFS2_9ASCO</name>
<dbReference type="InterPro" id="IPR016024">
    <property type="entry name" value="ARM-type_fold"/>
</dbReference>
<evidence type="ECO:0000259" key="8">
    <source>
        <dbReference type="PROSITE" id="PS50166"/>
    </source>
</evidence>
<dbReference type="GO" id="GO:0005829">
    <property type="term" value="C:cytosol"/>
    <property type="evidence" value="ECO:0007669"/>
    <property type="project" value="TreeGrafter"/>
</dbReference>
<evidence type="ECO:0000256" key="7">
    <source>
        <dbReference type="SAM" id="Coils"/>
    </source>
</evidence>
<dbReference type="Pfam" id="PF03810">
    <property type="entry name" value="IBN_N"/>
    <property type="match status" value="1"/>
</dbReference>
<dbReference type="FunFam" id="1.25.10.10:FF:000244">
    <property type="entry name" value="Nonsense-mediated mRNA decay protein"/>
    <property type="match status" value="1"/>
</dbReference>
<dbReference type="AlphaFoldDB" id="A0A9P8TFS2"/>
<dbReference type="GO" id="GO:0031267">
    <property type="term" value="F:small GTPase binding"/>
    <property type="evidence" value="ECO:0007669"/>
    <property type="project" value="InterPro"/>
</dbReference>
<accession>A0A9P8TFS2</accession>
<evidence type="ECO:0000256" key="6">
    <source>
        <dbReference type="ARBA" id="ARBA00023242"/>
    </source>
</evidence>
<comment type="subcellular location">
    <subcellularLocation>
        <location evidence="2">Cytoplasm</location>
    </subcellularLocation>
    <subcellularLocation>
        <location evidence="1">Nucleus</location>
    </subcellularLocation>
</comment>
<feature type="domain" description="Importin N-terminal" evidence="8">
    <location>
        <begin position="24"/>
        <end position="103"/>
    </location>
</feature>
<keyword evidence="10" id="KW-1185">Reference proteome</keyword>
<organism evidence="9 10">
    <name type="scientific">Wickerhamomyces mucosus</name>
    <dbReference type="NCBI Taxonomy" id="1378264"/>
    <lineage>
        <taxon>Eukaryota</taxon>
        <taxon>Fungi</taxon>
        <taxon>Dikarya</taxon>
        <taxon>Ascomycota</taxon>
        <taxon>Saccharomycotina</taxon>
        <taxon>Saccharomycetes</taxon>
        <taxon>Phaffomycetales</taxon>
        <taxon>Wickerhamomycetaceae</taxon>
        <taxon>Wickerhamomyces</taxon>
    </lineage>
</organism>
<dbReference type="SUPFAM" id="SSF48371">
    <property type="entry name" value="ARM repeat"/>
    <property type="match status" value="1"/>
</dbReference>
<evidence type="ECO:0000256" key="3">
    <source>
        <dbReference type="ARBA" id="ARBA00022448"/>
    </source>
</evidence>
<dbReference type="InterPro" id="IPR001494">
    <property type="entry name" value="Importin-beta_N"/>
</dbReference>
<evidence type="ECO:0000313" key="9">
    <source>
        <dbReference type="EMBL" id="KAH3677266.1"/>
    </source>
</evidence>